<feature type="domain" description="HTH tetR-type" evidence="6">
    <location>
        <begin position="29"/>
        <end position="88"/>
    </location>
</feature>
<evidence type="ECO:0000313" key="7">
    <source>
        <dbReference type="EMBL" id="CUU56997.1"/>
    </source>
</evidence>
<feature type="region of interest" description="Disordered" evidence="5">
    <location>
        <begin position="1"/>
        <end position="26"/>
    </location>
</feature>
<feature type="region of interest" description="Disordered" evidence="5">
    <location>
        <begin position="209"/>
        <end position="235"/>
    </location>
</feature>
<feature type="compositionally biased region" description="Polar residues" evidence="5">
    <location>
        <begin position="1"/>
        <end position="17"/>
    </location>
</feature>
<dbReference type="PRINTS" id="PR00455">
    <property type="entry name" value="HTHTETR"/>
</dbReference>
<dbReference type="InterPro" id="IPR050109">
    <property type="entry name" value="HTH-type_TetR-like_transc_reg"/>
</dbReference>
<dbReference type="GO" id="GO:0003700">
    <property type="term" value="F:DNA-binding transcription factor activity"/>
    <property type="evidence" value="ECO:0007669"/>
    <property type="project" value="TreeGrafter"/>
</dbReference>
<evidence type="ECO:0000256" key="2">
    <source>
        <dbReference type="ARBA" id="ARBA00023125"/>
    </source>
</evidence>
<dbReference type="Gene3D" id="1.10.357.10">
    <property type="entry name" value="Tetracycline Repressor, domain 2"/>
    <property type="match status" value="1"/>
</dbReference>
<proteinExistence type="predicted"/>
<dbReference type="Proteomes" id="UP000198802">
    <property type="component" value="Unassembled WGS sequence"/>
</dbReference>
<dbReference type="PROSITE" id="PS50977">
    <property type="entry name" value="HTH_TETR_2"/>
    <property type="match status" value="1"/>
</dbReference>
<dbReference type="AlphaFoldDB" id="A0A0S4QMW4"/>
<dbReference type="GO" id="GO:0000976">
    <property type="term" value="F:transcription cis-regulatory region binding"/>
    <property type="evidence" value="ECO:0007669"/>
    <property type="project" value="TreeGrafter"/>
</dbReference>
<dbReference type="Pfam" id="PF21597">
    <property type="entry name" value="TetR_C_43"/>
    <property type="match status" value="1"/>
</dbReference>
<feature type="DNA-binding region" description="H-T-H motif" evidence="4">
    <location>
        <begin position="51"/>
        <end position="70"/>
    </location>
</feature>
<dbReference type="PANTHER" id="PTHR30055:SF234">
    <property type="entry name" value="HTH-TYPE TRANSCRIPTIONAL REGULATOR BETI"/>
    <property type="match status" value="1"/>
</dbReference>
<keyword evidence="1" id="KW-0805">Transcription regulation</keyword>
<dbReference type="EMBL" id="FAOZ01000010">
    <property type="protein sequence ID" value="CUU56997.1"/>
    <property type="molecule type" value="Genomic_DNA"/>
</dbReference>
<evidence type="ECO:0000256" key="4">
    <source>
        <dbReference type="PROSITE-ProRule" id="PRU00335"/>
    </source>
</evidence>
<dbReference type="SUPFAM" id="SSF48498">
    <property type="entry name" value="Tetracyclin repressor-like, C-terminal domain"/>
    <property type="match status" value="1"/>
</dbReference>
<evidence type="ECO:0000256" key="5">
    <source>
        <dbReference type="SAM" id="MobiDB-lite"/>
    </source>
</evidence>
<dbReference type="InterPro" id="IPR001647">
    <property type="entry name" value="HTH_TetR"/>
</dbReference>
<reference evidence="8" key="1">
    <citation type="submission" date="2015-11" db="EMBL/GenBank/DDBJ databases">
        <authorList>
            <person name="Varghese N."/>
        </authorList>
    </citation>
    <scope>NUCLEOTIDE SEQUENCE [LARGE SCALE GENOMIC DNA]</scope>
    <source>
        <strain evidence="8">DSM 45899</strain>
    </source>
</reference>
<keyword evidence="2 4" id="KW-0238">DNA-binding</keyword>
<dbReference type="InterPro" id="IPR009057">
    <property type="entry name" value="Homeodomain-like_sf"/>
</dbReference>
<organism evidence="7 8">
    <name type="scientific">Parafrankia irregularis</name>
    <dbReference type="NCBI Taxonomy" id="795642"/>
    <lineage>
        <taxon>Bacteria</taxon>
        <taxon>Bacillati</taxon>
        <taxon>Actinomycetota</taxon>
        <taxon>Actinomycetes</taxon>
        <taxon>Frankiales</taxon>
        <taxon>Frankiaceae</taxon>
        <taxon>Parafrankia</taxon>
    </lineage>
</organism>
<name>A0A0S4QMW4_9ACTN</name>
<keyword evidence="8" id="KW-1185">Reference proteome</keyword>
<dbReference type="SUPFAM" id="SSF46689">
    <property type="entry name" value="Homeodomain-like"/>
    <property type="match status" value="1"/>
</dbReference>
<gene>
    <name evidence="7" type="ORF">Ga0074812_11012</name>
</gene>
<accession>A0A0S4QMW4</accession>
<evidence type="ECO:0000256" key="1">
    <source>
        <dbReference type="ARBA" id="ARBA00023015"/>
    </source>
</evidence>
<dbReference type="PANTHER" id="PTHR30055">
    <property type="entry name" value="HTH-TYPE TRANSCRIPTIONAL REGULATOR RUTR"/>
    <property type="match status" value="1"/>
</dbReference>
<evidence type="ECO:0000313" key="8">
    <source>
        <dbReference type="Proteomes" id="UP000198802"/>
    </source>
</evidence>
<dbReference type="InterPro" id="IPR036271">
    <property type="entry name" value="Tet_transcr_reg_TetR-rel_C_sf"/>
</dbReference>
<dbReference type="Pfam" id="PF00440">
    <property type="entry name" value="TetR_N"/>
    <property type="match status" value="1"/>
</dbReference>
<protein>
    <submittedName>
        <fullName evidence="7">DNA-binding transcriptional regulator, AcrR family</fullName>
    </submittedName>
</protein>
<evidence type="ECO:0000256" key="3">
    <source>
        <dbReference type="ARBA" id="ARBA00023163"/>
    </source>
</evidence>
<dbReference type="RefSeq" id="WP_091277962.1">
    <property type="nucleotide sequence ID" value="NZ_FAOZ01000010.1"/>
</dbReference>
<dbReference type="InterPro" id="IPR049445">
    <property type="entry name" value="TetR_SbtR-like_C"/>
</dbReference>
<sequence>MPSTERPSTEGPSTERPSTPPHRLRADARRNRSAILAAATAAFTADGPNVPMEEIARLAGVGVGTLYRHFPDRETLTLEVARDSVSEMLDHARRAQAEEPTAWGALVRSLGGFRALSLTVRMPGLFSGATAAAIEADETIRRIRAELIEITDTLVRDAQREGALRPDVGGGDVTHLFTLLLQSTNGSPWQPDEIAFERARGIILDGLRARPDAATGGPPLPGRPLSTADLDPRTE</sequence>
<evidence type="ECO:0000259" key="6">
    <source>
        <dbReference type="PROSITE" id="PS50977"/>
    </source>
</evidence>
<keyword evidence="3" id="KW-0804">Transcription</keyword>